<evidence type="ECO:0000256" key="4">
    <source>
        <dbReference type="ARBA" id="ARBA00015486"/>
    </source>
</evidence>
<dbReference type="Proteomes" id="UP000615755">
    <property type="component" value="Unassembled WGS sequence"/>
</dbReference>
<keyword evidence="11" id="KW-1133">Transmembrane helix</keyword>
<name>A0ABR9EFC4_9GAMM</name>
<evidence type="ECO:0000256" key="11">
    <source>
        <dbReference type="SAM" id="Phobius"/>
    </source>
</evidence>
<comment type="caution">
    <text evidence="12">The sequence shown here is derived from an EMBL/GenBank/DDBJ whole genome shotgun (WGS) entry which is preliminary data.</text>
</comment>
<feature type="active site" description="Proton acceptor" evidence="10">
    <location>
        <position position="318"/>
    </location>
</feature>
<evidence type="ECO:0000256" key="6">
    <source>
        <dbReference type="ARBA" id="ARBA00022676"/>
    </source>
</evidence>
<evidence type="ECO:0000256" key="3">
    <source>
        <dbReference type="ARBA" id="ARBA00011991"/>
    </source>
</evidence>
<evidence type="ECO:0000256" key="1">
    <source>
        <dbReference type="ARBA" id="ARBA00005049"/>
    </source>
</evidence>
<dbReference type="Gene3D" id="1.10.1610.10">
    <property type="match status" value="1"/>
</dbReference>
<dbReference type="EMBL" id="AQGV01000013">
    <property type="protein sequence ID" value="MBE0369532.1"/>
    <property type="molecule type" value="Genomic_DNA"/>
</dbReference>
<keyword evidence="5 10" id="KW-0169">Cobalamin biosynthesis</keyword>
<feature type="transmembrane region" description="Helical" evidence="11">
    <location>
        <begin position="257"/>
        <end position="278"/>
    </location>
</feature>
<comment type="pathway">
    <text evidence="1 10">Nucleoside biosynthesis; alpha-ribazole biosynthesis; alpha-ribazole from 5,6-dimethylbenzimidazole: step 1/2.</text>
</comment>
<dbReference type="InterPro" id="IPR023195">
    <property type="entry name" value="Nict_dMeBzImd_PRibTrfase_N"/>
</dbReference>
<evidence type="ECO:0000313" key="13">
    <source>
        <dbReference type="Proteomes" id="UP000615755"/>
    </source>
</evidence>
<evidence type="ECO:0000256" key="8">
    <source>
        <dbReference type="ARBA" id="ARBA00030686"/>
    </source>
</evidence>
<accession>A0ABR9EFC4</accession>
<dbReference type="InterPro" id="IPR003200">
    <property type="entry name" value="Nict_dMeBzImd_PRibTrfase"/>
</dbReference>
<evidence type="ECO:0000313" key="12">
    <source>
        <dbReference type="EMBL" id="MBE0369532.1"/>
    </source>
</evidence>
<comment type="function">
    <text evidence="10">Catalyzes the synthesis of alpha-ribazole-5'-phosphate from nicotinate mononucleotide (NAMN) and 5,6-dimethylbenzimidazole (DMB).</text>
</comment>
<dbReference type="GO" id="GO:0016757">
    <property type="term" value="F:glycosyltransferase activity"/>
    <property type="evidence" value="ECO:0007669"/>
    <property type="project" value="UniProtKB-KW"/>
</dbReference>
<dbReference type="NCBIfam" id="TIGR03160">
    <property type="entry name" value="cobT_DBIPRT"/>
    <property type="match status" value="1"/>
</dbReference>
<protein>
    <recommendedName>
        <fullName evidence="4 10">Nicotinate-nucleotide--dimethylbenzimidazole phosphoribosyltransferase</fullName>
        <shortName evidence="10">NN:DBI PRT</shortName>
        <ecNumber evidence="3 10">2.4.2.21</ecNumber>
    </recommendedName>
    <alternativeName>
        <fullName evidence="8 10">N(1)-alpha-phosphoribosyltransferase</fullName>
    </alternativeName>
</protein>
<dbReference type="PANTHER" id="PTHR43463:SF1">
    <property type="entry name" value="NICOTINATE-NUCLEOTIDE--DIMETHYLBENZIMIDAZOLE PHOSPHORIBOSYLTRANSFERASE"/>
    <property type="match status" value="1"/>
</dbReference>
<keyword evidence="7 10" id="KW-0808">Transferase</keyword>
<dbReference type="PANTHER" id="PTHR43463">
    <property type="entry name" value="NICOTINATE-NUCLEOTIDE--DIMETHYLBENZIMIDAZOLE PHOSPHORIBOSYLTRANSFERASE"/>
    <property type="match status" value="1"/>
</dbReference>
<evidence type="ECO:0000256" key="7">
    <source>
        <dbReference type="ARBA" id="ARBA00022679"/>
    </source>
</evidence>
<keyword evidence="6 10" id="KW-0328">Glycosyltransferase</keyword>
<evidence type="ECO:0000256" key="5">
    <source>
        <dbReference type="ARBA" id="ARBA00022573"/>
    </source>
</evidence>
<dbReference type="InterPro" id="IPR017846">
    <property type="entry name" value="Nict_dMeBzImd_PRibTrfase_bact"/>
</dbReference>
<dbReference type="InterPro" id="IPR036087">
    <property type="entry name" value="Nict_dMeBzImd_PRibTrfase_sf"/>
</dbReference>
<dbReference type="CDD" id="cd02439">
    <property type="entry name" value="DMB-PRT_CobT"/>
    <property type="match status" value="1"/>
</dbReference>
<keyword evidence="13" id="KW-1185">Reference proteome</keyword>
<dbReference type="Gene3D" id="3.40.50.10210">
    <property type="match status" value="1"/>
</dbReference>
<keyword evidence="11" id="KW-0472">Membrane</keyword>
<reference evidence="12 13" key="1">
    <citation type="submission" date="2015-03" db="EMBL/GenBank/DDBJ databases">
        <title>Genome sequence of Pseudoalteromonas aurantia.</title>
        <authorList>
            <person name="Xie B.-B."/>
            <person name="Rong J.-C."/>
            <person name="Qin Q.-L."/>
            <person name="Zhang Y.-Z."/>
        </authorList>
    </citation>
    <scope>NUCLEOTIDE SEQUENCE [LARGE SCALE GENOMIC DNA]</scope>
    <source>
        <strain evidence="12 13">208</strain>
    </source>
</reference>
<sequence length="354" mass="37445">MVKPLDNKFSAQIKQKIDLKTKPLGALGQLECVAFQLVNIFSQHTSDAEFLSKKWVVIAPQLIVFAGDHGIASQGVSIAPSEVTGQMVANFAAGGAAINVLCRQFGWQLSVVDCGILNVPEADLGVISQRLGNITQAFHEYEAMSEAQLEQGLTLGARILTLQSQKGANVYAFGEMGIGNTSSAAAIFSALSGLSPEETVGKGTGVSGEVVIKKQQLLAQALVLHESKLTNARNILRCLGGFEICQMVGAMQQAARLQAVIVVDGFIATAAAMIVIALSPNAQQYMIFAHCSGEQAHAKMLEYLNVKPLLNLGLRLGEGSGAALTLPIMQSALALYNDMASFEDAQVTQVVQGE</sequence>
<dbReference type="Pfam" id="PF02277">
    <property type="entry name" value="DBI_PRT"/>
    <property type="match status" value="1"/>
</dbReference>
<dbReference type="HAMAP" id="MF_00230">
    <property type="entry name" value="CobT"/>
    <property type="match status" value="1"/>
</dbReference>
<comment type="catalytic activity">
    <reaction evidence="9 10">
        <text>5,6-dimethylbenzimidazole + nicotinate beta-D-ribonucleotide = alpha-ribazole 5'-phosphate + nicotinate + H(+)</text>
        <dbReference type="Rhea" id="RHEA:11196"/>
        <dbReference type="ChEBI" id="CHEBI:15378"/>
        <dbReference type="ChEBI" id="CHEBI:15890"/>
        <dbReference type="ChEBI" id="CHEBI:32544"/>
        <dbReference type="ChEBI" id="CHEBI:57502"/>
        <dbReference type="ChEBI" id="CHEBI:57918"/>
        <dbReference type="EC" id="2.4.2.21"/>
    </reaction>
</comment>
<organism evidence="12 13">
    <name type="scientific">Pseudoalteromonas aurantia 208</name>
    <dbReference type="NCBI Taxonomy" id="1314867"/>
    <lineage>
        <taxon>Bacteria</taxon>
        <taxon>Pseudomonadati</taxon>
        <taxon>Pseudomonadota</taxon>
        <taxon>Gammaproteobacteria</taxon>
        <taxon>Alteromonadales</taxon>
        <taxon>Pseudoalteromonadaceae</taxon>
        <taxon>Pseudoalteromonas</taxon>
    </lineage>
</organism>
<evidence type="ECO:0000256" key="2">
    <source>
        <dbReference type="ARBA" id="ARBA00007110"/>
    </source>
</evidence>
<dbReference type="SUPFAM" id="SSF52733">
    <property type="entry name" value="Nicotinate mononucleotide:5,6-dimethylbenzimidazole phosphoribosyltransferase (CobT)"/>
    <property type="match status" value="1"/>
</dbReference>
<evidence type="ECO:0000256" key="9">
    <source>
        <dbReference type="ARBA" id="ARBA00047340"/>
    </source>
</evidence>
<comment type="similarity">
    <text evidence="2 10">Belongs to the CobT family.</text>
</comment>
<gene>
    <name evidence="12" type="primary">cobU</name>
    <name evidence="10" type="synonym">cobT</name>
    <name evidence="12" type="ORF">PAUR_a4057</name>
</gene>
<dbReference type="EC" id="2.4.2.21" evidence="3 10"/>
<keyword evidence="11" id="KW-0812">Transmembrane</keyword>
<dbReference type="NCBIfam" id="NF000996">
    <property type="entry name" value="PRK00105.1"/>
    <property type="match status" value="1"/>
</dbReference>
<evidence type="ECO:0000256" key="10">
    <source>
        <dbReference type="HAMAP-Rule" id="MF_00230"/>
    </source>
</evidence>
<dbReference type="RefSeq" id="WP_192508755.1">
    <property type="nucleotide sequence ID" value="NZ_AQGV01000013.1"/>
</dbReference>
<proteinExistence type="inferred from homology"/>